<dbReference type="Proteomes" id="UP000283509">
    <property type="component" value="Unassembled WGS sequence"/>
</dbReference>
<dbReference type="STRING" id="6689.A0A3R7PFN6"/>
<keyword evidence="1" id="KW-0677">Repeat</keyword>
<feature type="compositionally biased region" description="Polar residues" evidence="4">
    <location>
        <begin position="365"/>
        <end position="375"/>
    </location>
</feature>
<dbReference type="InterPro" id="IPR036770">
    <property type="entry name" value="Ankyrin_rpt-contain_sf"/>
</dbReference>
<keyword evidence="7" id="KW-1185">Reference proteome</keyword>
<evidence type="ECO:0000313" key="7">
    <source>
        <dbReference type="Proteomes" id="UP000283509"/>
    </source>
</evidence>
<keyword evidence="5" id="KW-0472">Membrane</keyword>
<feature type="compositionally biased region" description="Low complexity" evidence="4">
    <location>
        <begin position="158"/>
        <end position="171"/>
    </location>
</feature>
<name>A0A3R7PFN6_PENVA</name>
<proteinExistence type="predicted"/>
<protein>
    <submittedName>
        <fullName evidence="6">Uncharacterized protein</fullName>
    </submittedName>
</protein>
<reference evidence="6 7" key="1">
    <citation type="submission" date="2018-04" db="EMBL/GenBank/DDBJ databases">
        <authorList>
            <person name="Zhang X."/>
            <person name="Yuan J."/>
            <person name="Li F."/>
            <person name="Xiang J."/>
        </authorList>
    </citation>
    <scope>NUCLEOTIDE SEQUENCE [LARGE SCALE GENOMIC DNA]</scope>
    <source>
        <tissue evidence="6">Muscle</tissue>
    </source>
</reference>
<dbReference type="EMBL" id="QCYY01000223">
    <property type="protein sequence ID" value="ROT85653.1"/>
    <property type="molecule type" value="Genomic_DNA"/>
</dbReference>
<feature type="region of interest" description="Disordered" evidence="4">
    <location>
        <begin position="337"/>
        <end position="442"/>
    </location>
</feature>
<dbReference type="PANTHER" id="PTHR24166">
    <property type="entry name" value="ROLLING PEBBLES, ISOFORM B"/>
    <property type="match status" value="1"/>
</dbReference>
<dbReference type="InterPro" id="IPR002110">
    <property type="entry name" value="Ankyrin_rpt"/>
</dbReference>
<accession>A0A3R7PFN6</accession>
<feature type="transmembrane region" description="Helical" evidence="5">
    <location>
        <begin position="12"/>
        <end position="32"/>
    </location>
</feature>
<keyword evidence="5" id="KW-0812">Transmembrane</keyword>
<keyword evidence="5" id="KW-1133">Transmembrane helix</keyword>
<dbReference type="InterPro" id="IPR050889">
    <property type="entry name" value="Dendritic_Spine_Reg/Scaffold"/>
</dbReference>
<feature type="repeat" description="ANK" evidence="3">
    <location>
        <begin position="238"/>
        <end position="270"/>
    </location>
</feature>
<evidence type="ECO:0000256" key="5">
    <source>
        <dbReference type="SAM" id="Phobius"/>
    </source>
</evidence>
<keyword evidence="2 3" id="KW-0040">ANK repeat</keyword>
<sequence>MPVFESANTGLFFALYLYICCSQIPCLAPLLVHFYSRSTFSFHFHPSSTSPYLYLCFFINFDVIPFLFLIHVHFPSTPILYQLSASLRVLPPYTSTLPSTFSTPLHSHSQHTTPPSTSTLPPLLPYLHHSPPSLNIHISLHSHLPSTSTLPLPPSPPSLTLHLHIHPTTPSTHPPPPSHPPTLHPFPPPPPPHPPLPPPHPPSDGEFFHPGFTALLYATSHSPTDDGCVAPTSDRQGSPQAALHKASLYGFSSLVRTFIDAGAEVDLQDRVGRTALIWACRRGQNKVIKDLLEAGADPNIRDRTGRDALSWAKRYKKDDSAELLLKYCPDLRLQESRTCGSSKVPQGPTNTSSTSPSPSAPPTPQDASGTRSTPSAAVIRDSEYTLKIHKDTPLFPTTREGTTPPSGGPQGITTASASPSGTHSDPKDNPHRPRGCGSSRASSAGRLAARRLLLLCLAVLWAGSS</sequence>
<dbReference type="PANTHER" id="PTHR24166:SF52">
    <property type="entry name" value="ANKYRIN REPEAT DOMAIN-CONTAINING PROTEIN 65"/>
    <property type="match status" value="1"/>
</dbReference>
<feature type="compositionally biased region" description="Basic and acidic residues" evidence="4">
    <location>
        <begin position="380"/>
        <end position="392"/>
    </location>
</feature>
<evidence type="ECO:0000256" key="4">
    <source>
        <dbReference type="SAM" id="MobiDB-lite"/>
    </source>
</evidence>
<dbReference type="Pfam" id="PF12796">
    <property type="entry name" value="Ank_2"/>
    <property type="match status" value="1"/>
</dbReference>
<reference evidence="6 7" key="2">
    <citation type="submission" date="2019-01" db="EMBL/GenBank/DDBJ databases">
        <title>The decoding of complex shrimp genome reveals the adaptation for benthos swimmer, frequently molting mechanism and breeding impact on genome.</title>
        <authorList>
            <person name="Sun Y."/>
            <person name="Gao Y."/>
            <person name="Yu Y."/>
        </authorList>
    </citation>
    <scope>NUCLEOTIDE SEQUENCE [LARGE SCALE GENOMIC DNA]</scope>
    <source>
        <tissue evidence="6">Muscle</tissue>
    </source>
</reference>
<dbReference type="AlphaFoldDB" id="A0A3R7PFN6"/>
<comment type="caution">
    <text evidence="6">The sequence shown here is derived from an EMBL/GenBank/DDBJ whole genome shotgun (WGS) entry which is preliminary data.</text>
</comment>
<feature type="region of interest" description="Disordered" evidence="4">
    <location>
        <begin position="101"/>
        <end position="120"/>
    </location>
</feature>
<feature type="compositionally biased region" description="Polar residues" evidence="4">
    <location>
        <begin position="399"/>
        <end position="423"/>
    </location>
</feature>
<dbReference type="OrthoDB" id="194358at2759"/>
<dbReference type="Gene3D" id="1.25.40.20">
    <property type="entry name" value="Ankyrin repeat-containing domain"/>
    <property type="match status" value="1"/>
</dbReference>
<feature type="region of interest" description="Disordered" evidence="4">
    <location>
        <begin position="147"/>
        <end position="208"/>
    </location>
</feature>
<feature type="repeat" description="ANK" evidence="3">
    <location>
        <begin position="271"/>
        <end position="303"/>
    </location>
</feature>
<evidence type="ECO:0000256" key="2">
    <source>
        <dbReference type="ARBA" id="ARBA00023043"/>
    </source>
</evidence>
<evidence type="ECO:0000256" key="3">
    <source>
        <dbReference type="PROSITE-ProRule" id="PRU00023"/>
    </source>
</evidence>
<dbReference type="PROSITE" id="PS50297">
    <property type="entry name" value="ANK_REP_REGION"/>
    <property type="match status" value="2"/>
</dbReference>
<feature type="compositionally biased region" description="Low complexity" evidence="4">
    <location>
        <begin position="348"/>
        <end position="357"/>
    </location>
</feature>
<gene>
    <name evidence="6" type="ORF">C7M84_009722</name>
</gene>
<organism evidence="6 7">
    <name type="scientific">Penaeus vannamei</name>
    <name type="common">Whiteleg shrimp</name>
    <name type="synonym">Litopenaeus vannamei</name>
    <dbReference type="NCBI Taxonomy" id="6689"/>
    <lineage>
        <taxon>Eukaryota</taxon>
        <taxon>Metazoa</taxon>
        <taxon>Ecdysozoa</taxon>
        <taxon>Arthropoda</taxon>
        <taxon>Crustacea</taxon>
        <taxon>Multicrustacea</taxon>
        <taxon>Malacostraca</taxon>
        <taxon>Eumalacostraca</taxon>
        <taxon>Eucarida</taxon>
        <taxon>Decapoda</taxon>
        <taxon>Dendrobranchiata</taxon>
        <taxon>Penaeoidea</taxon>
        <taxon>Penaeidae</taxon>
        <taxon>Penaeus</taxon>
    </lineage>
</organism>
<dbReference type="SUPFAM" id="SSF48403">
    <property type="entry name" value="Ankyrin repeat"/>
    <property type="match status" value="1"/>
</dbReference>
<evidence type="ECO:0000256" key="1">
    <source>
        <dbReference type="ARBA" id="ARBA00022737"/>
    </source>
</evidence>
<evidence type="ECO:0000313" key="6">
    <source>
        <dbReference type="EMBL" id="ROT85653.1"/>
    </source>
</evidence>
<feature type="compositionally biased region" description="Pro residues" evidence="4">
    <location>
        <begin position="172"/>
        <end position="202"/>
    </location>
</feature>
<dbReference type="SMART" id="SM00248">
    <property type="entry name" value="ANK"/>
    <property type="match status" value="3"/>
</dbReference>
<feature type="transmembrane region" description="Helical" evidence="5">
    <location>
        <begin position="52"/>
        <end position="74"/>
    </location>
</feature>
<dbReference type="PROSITE" id="PS50088">
    <property type="entry name" value="ANK_REPEAT"/>
    <property type="match status" value="2"/>
</dbReference>